<reference evidence="1 2" key="1">
    <citation type="submission" date="2018-04" db="EMBL/GenBank/DDBJ databases">
        <title>The genome of golden apple snail Pomacea canaliculata provides insight into stress tolerance and invasive adaptation.</title>
        <authorList>
            <person name="Liu C."/>
            <person name="Liu B."/>
            <person name="Ren Y."/>
            <person name="Zhang Y."/>
            <person name="Wang H."/>
            <person name="Li S."/>
            <person name="Jiang F."/>
            <person name="Yin L."/>
            <person name="Zhang G."/>
            <person name="Qian W."/>
            <person name="Fan W."/>
        </authorList>
    </citation>
    <scope>NUCLEOTIDE SEQUENCE [LARGE SCALE GENOMIC DNA]</scope>
    <source>
        <strain evidence="1">SZHN2017</strain>
        <tissue evidence="1">Muscle</tissue>
    </source>
</reference>
<evidence type="ECO:0000313" key="2">
    <source>
        <dbReference type="Proteomes" id="UP000245119"/>
    </source>
</evidence>
<evidence type="ECO:0000313" key="1">
    <source>
        <dbReference type="EMBL" id="PVD32783.1"/>
    </source>
</evidence>
<gene>
    <name evidence="1" type="ORF">C0Q70_08229</name>
</gene>
<name>A0A2T7PH82_POMCA</name>
<dbReference type="Proteomes" id="UP000245119">
    <property type="component" value="Linkage Group LG4"/>
</dbReference>
<keyword evidence="2" id="KW-1185">Reference proteome</keyword>
<accession>A0A2T7PH82</accession>
<dbReference type="AlphaFoldDB" id="A0A2T7PH82"/>
<dbReference type="EMBL" id="PZQS01000004">
    <property type="protein sequence ID" value="PVD32783.1"/>
    <property type="molecule type" value="Genomic_DNA"/>
</dbReference>
<sequence length="80" mass="9234">MQEASIKEKEKATNTRWRPLHDKEVVGSWDSNQEAIVVPPKIGKEGHSYWSFAVIYVRKVFHFFLRFTASSSDTSSIYSP</sequence>
<protein>
    <submittedName>
        <fullName evidence="1">Uncharacterized protein</fullName>
    </submittedName>
</protein>
<organism evidence="1 2">
    <name type="scientific">Pomacea canaliculata</name>
    <name type="common">Golden apple snail</name>
    <dbReference type="NCBI Taxonomy" id="400727"/>
    <lineage>
        <taxon>Eukaryota</taxon>
        <taxon>Metazoa</taxon>
        <taxon>Spiralia</taxon>
        <taxon>Lophotrochozoa</taxon>
        <taxon>Mollusca</taxon>
        <taxon>Gastropoda</taxon>
        <taxon>Caenogastropoda</taxon>
        <taxon>Architaenioglossa</taxon>
        <taxon>Ampullarioidea</taxon>
        <taxon>Ampullariidae</taxon>
        <taxon>Pomacea</taxon>
    </lineage>
</organism>
<proteinExistence type="predicted"/>
<comment type="caution">
    <text evidence="1">The sequence shown here is derived from an EMBL/GenBank/DDBJ whole genome shotgun (WGS) entry which is preliminary data.</text>
</comment>